<keyword evidence="4 7" id="KW-1133">Transmembrane helix</keyword>
<evidence type="ECO:0000256" key="6">
    <source>
        <dbReference type="ARBA" id="ARBA00038076"/>
    </source>
</evidence>
<evidence type="ECO:0000256" key="3">
    <source>
        <dbReference type="ARBA" id="ARBA00022692"/>
    </source>
</evidence>
<dbReference type="EMBL" id="JAFBCV010000001">
    <property type="protein sequence ID" value="MBM7837272.1"/>
    <property type="molecule type" value="Genomic_DNA"/>
</dbReference>
<organism evidence="10 11">
    <name type="scientific">Shouchella xiaoxiensis</name>
    <dbReference type="NCBI Taxonomy" id="766895"/>
    <lineage>
        <taxon>Bacteria</taxon>
        <taxon>Bacillati</taxon>
        <taxon>Bacillota</taxon>
        <taxon>Bacilli</taxon>
        <taxon>Bacillales</taxon>
        <taxon>Bacillaceae</taxon>
        <taxon>Shouchella</taxon>
    </lineage>
</organism>
<feature type="domain" description="ABC3 transporter permease C-terminal" evidence="8">
    <location>
        <begin position="691"/>
        <end position="807"/>
    </location>
</feature>
<feature type="domain" description="MacB-like periplasmic core" evidence="9">
    <location>
        <begin position="468"/>
        <end position="658"/>
    </location>
</feature>
<protein>
    <submittedName>
        <fullName evidence="10">ABC transport system permease protein</fullName>
    </submittedName>
</protein>
<dbReference type="RefSeq" id="WP_204464173.1">
    <property type="nucleotide sequence ID" value="NZ_JAFBCV010000001.1"/>
</dbReference>
<keyword evidence="5 7" id="KW-0472">Membrane</keyword>
<keyword evidence="2" id="KW-1003">Cell membrane</keyword>
<feature type="transmembrane region" description="Helical" evidence="7">
    <location>
        <begin position="345"/>
        <end position="374"/>
    </location>
</feature>
<dbReference type="PANTHER" id="PTHR30572">
    <property type="entry name" value="MEMBRANE COMPONENT OF TRANSPORTER-RELATED"/>
    <property type="match status" value="1"/>
</dbReference>
<dbReference type="Pfam" id="PF02687">
    <property type="entry name" value="FtsX"/>
    <property type="match status" value="2"/>
</dbReference>
<evidence type="ECO:0000259" key="9">
    <source>
        <dbReference type="Pfam" id="PF12704"/>
    </source>
</evidence>
<reference evidence="10" key="1">
    <citation type="submission" date="2021-01" db="EMBL/GenBank/DDBJ databases">
        <title>Genomic Encyclopedia of Type Strains, Phase IV (KMG-IV): sequencing the most valuable type-strain genomes for metagenomic binning, comparative biology and taxonomic classification.</title>
        <authorList>
            <person name="Goeker M."/>
        </authorList>
    </citation>
    <scope>NUCLEOTIDE SEQUENCE</scope>
    <source>
        <strain evidence="10">DSM 21943</strain>
    </source>
</reference>
<dbReference type="Pfam" id="PF12704">
    <property type="entry name" value="MacB_PCD"/>
    <property type="match status" value="1"/>
</dbReference>
<dbReference type="PANTHER" id="PTHR30572:SF4">
    <property type="entry name" value="ABC TRANSPORTER PERMEASE YTRF"/>
    <property type="match status" value="1"/>
</dbReference>
<accession>A0ABS2SP20</accession>
<dbReference type="Proteomes" id="UP001179280">
    <property type="component" value="Unassembled WGS sequence"/>
</dbReference>
<evidence type="ECO:0000313" key="10">
    <source>
        <dbReference type="EMBL" id="MBM7837272.1"/>
    </source>
</evidence>
<dbReference type="InterPro" id="IPR003838">
    <property type="entry name" value="ABC3_permease_C"/>
</dbReference>
<feature type="transmembrane region" description="Helical" evidence="7">
    <location>
        <begin position="302"/>
        <end position="325"/>
    </location>
</feature>
<feature type="transmembrane region" description="Helical" evidence="7">
    <location>
        <begin position="736"/>
        <end position="760"/>
    </location>
</feature>
<comment type="similarity">
    <text evidence="6">Belongs to the ABC-4 integral membrane protein family.</text>
</comment>
<evidence type="ECO:0000256" key="4">
    <source>
        <dbReference type="ARBA" id="ARBA00022989"/>
    </source>
</evidence>
<evidence type="ECO:0000256" key="1">
    <source>
        <dbReference type="ARBA" id="ARBA00004651"/>
    </source>
</evidence>
<feature type="transmembrane region" description="Helical" evidence="7">
    <location>
        <begin position="417"/>
        <end position="439"/>
    </location>
</feature>
<dbReference type="InterPro" id="IPR050250">
    <property type="entry name" value="Macrolide_Exporter_MacB"/>
</dbReference>
<gene>
    <name evidence="10" type="ORF">JOC54_000503</name>
</gene>
<feature type="transmembrane region" description="Helical" evidence="7">
    <location>
        <begin position="255"/>
        <end position="281"/>
    </location>
</feature>
<comment type="subcellular location">
    <subcellularLocation>
        <location evidence="1">Cell membrane</location>
        <topology evidence="1">Multi-pass membrane protein</topology>
    </subcellularLocation>
</comment>
<evidence type="ECO:0000259" key="8">
    <source>
        <dbReference type="Pfam" id="PF02687"/>
    </source>
</evidence>
<evidence type="ECO:0000313" key="11">
    <source>
        <dbReference type="Proteomes" id="UP001179280"/>
    </source>
</evidence>
<evidence type="ECO:0000256" key="5">
    <source>
        <dbReference type="ARBA" id="ARBA00023136"/>
    </source>
</evidence>
<evidence type="ECO:0000256" key="7">
    <source>
        <dbReference type="SAM" id="Phobius"/>
    </source>
</evidence>
<feature type="transmembrane region" description="Helical" evidence="7">
    <location>
        <begin position="688"/>
        <end position="709"/>
    </location>
</feature>
<evidence type="ECO:0000256" key="2">
    <source>
        <dbReference type="ARBA" id="ARBA00022475"/>
    </source>
</evidence>
<feature type="transmembrane region" description="Helical" evidence="7">
    <location>
        <begin position="469"/>
        <end position="489"/>
    </location>
</feature>
<dbReference type="InterPro" id="IPR025857">
    <property type="entry name" value="MacB_PCD"/>
</dbReference>
<proteinExistence type="inferred from homology"/>
<feature type="transmembrane region" description="Helical" evidence="7">
    <location>
        <begin position="780"/>
        <end position="799"/>
    </location>
</feature>
<sequence>MLSSWRISWRNSIRNKKRLVFSCLAIILGTAFVTTMLIADRTTKDVFTYYEEMYVGNADYWLLSDEYAYSDEMAVNLAEYEEVNDILLALDKQTFLEFDGDYTTSQRSVRITGVSDQASPLLKLPIIKGELDNEGLVITNDVASLLDVTIGDSLAFAGMGELPIAAIVEFTQLLSSPTSWERAESASFRVMAPLDWLQENTGQTEELSYIRFNVRGEDDRFVDQLQTDLEGTEAYLLPVVADDLQNNDISGLYTFFYLIAFLAIFISGFIVFNMIYTSVIERKKEFSIMKSLGYLQGSISKLVFIEVGFIAVVGTVIGVPLGIWLGDLFMLTLLNVFEFDMVYTLNWVFPALIATGFGFVFPILFSLFPIYLAGKTSIMELLKGTSAEGRQKKQRRVRLILAIVFIAVGLFDSIYAMMALLVGLVLLFPYFLAVFTIIFKPISKRLFKHPGLMAHVHVAQQLNRNGNTASILAVGVAVVLLLSAAMQGAPEGYDKQIRAHFGGDMRVTSESPWTEADREEIAAIAGVSSSLFLREAEPITWKTAEGVEREFSVMGISEDGPALFDEADQIMTSGSTIVLGERAFVEWGGEQGDLIDMYTPNGLQSFEVTDVVSTSHYSGYVAFMEESALQAQFGWENAFDLLLTVEDQETAEQVRTQLWNEYSNLSSVTLVEEEVDSTTSAFEGMNELLMLLLILIIALASIGTANTLMMNTMERSSEIGTMRAIGFTKNQVKRMVLLEGALIGLAGVSGGVIAGMILLYQLSHSALMEGFIRFHIPLDLVMLTVITGVVLSLVASWLASKMASQIELQQSLKEG</sequence>
<comment type="caution">
    <text evidence="10">The sequence shown here is derived from an EMBL/GenBank/DDBJ whole genome shotgun (WGS) entry which is preliminary data.</text>
</comment>
<keyword evidence="11" id="KW-1185">Reference proteome</keyword>
<feature type="transmembrane region" description="Helical" evidence="7">
    <location>
        <begin position="395"/>
        <end position="411"/>
    </location>
</feature>
<keyword evidence="3 7" id="KW-0812">Transmembrane</keyword>
<feature type="domain" description="ABC3 transporter permease C-terminal" evidence="8">
    <location>
        <begin position="258"/>
        <end position="377"/>
    </location>
</feature>
<name>A0ABS2SP20_9BACI</name>